<evidence type="ECO:0000313" key="1">
    <source>
        <dbReference type="EMBL" id="EHC91521.1"/>
    </source>
</evidence>
<proteinExistence type="predicted"/>
<dbReference type="PATRIC" id="fig|913082.3.peg.1166"/>
<organism evidence="1 2">
    <name type="scientific">Salmonella enterica subsp. enterica serovar Senftenberg str. A4-543</name>
    <dbReference type="NCBI Taxonomy" id="913082"/>
    <lineage>
        <taxon>Bacteria</taxon>
        <taxon>Pseudomonadati</taxon>
        <taxon>Pseudomonadota</taxon>
        <taxon>Gammaproteobacteria</taxon>
        <taxon>Enterobacterales</taxon>
        <taxon>Enterobacteriaceae</taxon>
        <taxon>Salmonella</taxon>
    </lineage>
</organism>
<dbReference type="AlphaFoldDB" id="G5QXJ4"/>
<sequence>MSLTDTKVKNARPAEKAAKLPDGFGLYRFKILAVRLSL</sequence>
<evidence type="ECO:0000313" key="2">
    <source>
        <dbReference type="Proteomes" id="UP000005065"/>
    </source>
</evidence>
<reference evidence="1 2" key="1">
    <citation type="journal article" date="2011" name="BMC Genomics">
        <title>Genome sequencing reveals diversification of virulence factor content and possible host adaptation in distinct subpopulations of Salmonella enterica.</title>
        <authorList>
            <person name="den Bakker H.C."/>
            <person name="Moreno Switt A.I."/>
            <person name="Govoni G."/>
            <person name="Cummings C.A."/>
            <person name="Ranieri M.L."/>
            <person name="Degoricija L."/>
            <person name="Hoelzer K."/>
            <person name="Rodriguez-Rivera L.D."/>
            <person name="Brown S."/>
            <person name="Bolchacova E."/>
            <person name="Furtado M.R."/>
            <person name="Wiedmann M."/>
        </authorList>
    </citation>
    <scope>NUCLEOTIDE SEQUENCE [LARGE SCALE GENOMIC DNA]</scope>
    <source>
        <strain evidence="1 2">A4-543</strain>
    </source>
</reference>
<comment type="caution">
    <text evidence="1">The sequence shown here is derived from an EMBL/GenBank/DDBJ whole genome shotgun (WGS) entry which is preliminary data.</text>
</comment>
<dbReference type="Proteomes" id="UP000005065">
    <property type="component" value="Unassembled WGS sequence"/>
</dbReference>
<protein>
    <submittedName>
        <fullName evidence="1">Uncharacterized protein</fullName>
    </submittedName>
</protein>
<name>G5QXJ4_SALSE</name>
<accession>G5QXJ4</accession>
<dbReference type="EMBL" id="AFCU01000502">
    <property type="protein sequence ID" value="EHC91521.1"/>
    <property type="molecule type" value="Genomic_DNA"/>
</dbReference>
<gene>
    <name evidence="1" type="ORF">LTSESEN_1508</name>
</gene>
<dbReference type="BioCyc" id="SENT913082:G120J-4983-MONOMER"/>